<gene>
    <name evidence="3" type="ORF">MTBBW1_720008</name>
</gene>
<dbReference type="InterPro" id="IPR013783">
    <property type="entry name" value="Ig-like_fold"/>
</dbReference>
<dbReference type="Gene3D" id="2.60.40.10">
    <property type="entry name" value="Immunoglobulins"/>
    <property type="match status" value="1"/>
</dbReference>
<evidence type="ECO:0000313" key="3">
    <source>
        <dbReference type="EMBL" id="SLM32431.1"/>
    </source>
</evidence>
<organism evidence="3 4">
    <name type="scientific">Desulfamplus magnetovallimortis</name>
    <dbReference type="NCBI Taxonomy" id="1246637"/>
    <lineage>
        <taxon>Bacteria</taxon>
        <taxon>Pseudomonadati</taxon>
        <taxon>Thermodesulfobacteriota</taxon>
        <taxon>Desulfobacteria</taxon>
        <taxon>Desulfobacterales</taxon>
        <taxon>Desulfobacteraceae</taxon>
        <taxon>Desulfamplus</taxon>
    </lineage>
</organism>
<evidence type="ECO:0000313" key="4">
    <source>
        <dbReference type="Proteomes" id="UP000191931"/>
    </source>
</evidence>
<dbReference type="STRING" id="1246637.MTBBW1_720008"/>
<dbReference type="SUPFAM" id="SSF51445">
    <property type="entry name" value="(Trans)glycosidases"/>
    <property type="match status" value="1"/>
</dbReference>
<keyword evidence="1" id="KW-0472">Membrane</keyword>
<dbReference type="Gene3D" id="3.20.20.80">
    <property type="entry name" value="Glycosidases"/>
    <property type="match status" value="2"/>
</dbReference>
<keyword evidence="1" id="KW-1133">Transmembrane helix</keyword>
<evidence type="ECO:0000259" key="2">
    <source>
        <dbReference type="Pfam" id="PF12891"/>
    </source>
</evidence>
<dbReference type="OrthoDB" id="9803686at2"/>
<dbReference type="EMBL" id="FWEV01000317">
    <property type="protein sequence ID" value="SLM32431.1"/>
    <property type="molecule type" value="Genomic_DNA"/>
</dbReference>
<dbReference type="AlphaFoldDB" id="A0A1W1HIU6"/>
<proteinExistence type="predicted"/>
<dbReference type="InterPro" id="IPR017853">
    <property type="entry name" value="GH"/>
</dbReference>
<feature type="domain" description="Glycoside hydrolase family 44 catalytic" evidence="2">
    <location>
        <begin position="184"/>
        <end position="351"/>
    </location>
</feature>
<sequence>MSTKYSKSTSFFSLGYRVLFYVMLLSIISLKHPLQLTPFDIFISTSPSEAAADDLVTLVIDPSSERKSISPYIYGINIANWAPSYYMYMVEDHLREAQVEVVRLGATNMERYNFINNRMYNVISKQNQYVPMSWESFVDWVVNDLDAEPFLQVSVYGNVASDTDGRGKSGYSHEQSSGEVSSWVESTGGNVRFWGIGNEPFIAWKRSDYPSFFADAAHGDQVLNFHTSYEHYFNRFTTVAEAIKSSDSTARILGPTPANWWLYWFNDYSPICPVTEPGGDPATDDSSWDLMSSPESTWDKDIFPDRGSDPDVSGWESDPQKILPFYLKSMRLADESRGSRLAEFLDVHRYMRCITEKDAILEPMGLFHENFKSQDMETLFSGVKTNLLNRLKNSIERFYPETKISFSEYGYFYWDGYPSIPQVAAIGTMDYLGFFARCGVYLSCNWYLGEPNQSGADLTHASLDSARQAMFDEDGEPNPKYWAFYMMSNLFRGTSIKAEVSDWNSFSVHACENEKGDYVVFAVYKGQYDSTTGEYISDQPPEKALMRIDSSDGNLILTRLLRYGMGDPHVIEMDTTGISYDTDGNMIFDYHPLAIYAFVFSSQNSGDSLAENQSIQVTPDILDFGPYSNGWIVDGEKKIFTHGVKITNPGVTAIPWSMEICTEDCTALSFENSISGVSEASASLTKWLVPENSVTGEVSVTDEVYFTVDRAYLPVGTYTSNIKVSFLAGNAQHQKNIMVVMDVIPGEDDGEKRIADFETGSFAHSLNEIPPYSIGWWDNHGTPDDRNSPYLYNFQLNRNEVNRLGSKYCMEIEFNRKNGDTPDGRLYQSFGTYGHSTYISTDTSSGNQNISSKIKYNATGFWEGYEAFEFDIKTDTKGSDNTELLIILSDESGNKGKPSRPFLSEIKFLSETDSIKDYTDLLVVEDGPWQTVRIALDDRFFDWRYPEGQNGAETTMDFSSINQIEFVPWHGDKTAKGVIYIDNLRLVGPNANNNRLPVAAVEKRNLTVKPGQSVTLNGTPSFDCDPDDEITAWEWVSQNISIISDTFASETHISEPFASETLFSSNIEGTYIYDLVVTDTRSARSRNIAQVTILVSKDGVSIPDETDPDGDGETDVSIGGGSGGQGCFCNTLMTQGYETFEGNFFSGLSCGRIVPGLIILIFIGCIVMRLLSMTWEKG</sequence>
<dbReference type="Pfam" id="PF22352">
    <property type="entry name" value="K319L-like_PKD"/>
    <property type="match status" value="1"/>
</dbReference>
<feature type="transmembrane region" description="Helical" evidence="1">
    <location>
        <begin position="12"/>
        <end position="30"/>
    </location>
</feature>
<keyword evidence="4" id="KW-1185">Reference proteome</keyword>
<name>A0A1W1HIU6_9BACT</name>
<evidence type="ECO:0000256" key="1">
    <source>
        <dbReference type="SAM" id="Phobius"/>
    </source>
</evidence>
<dbReference type="Pfam" id="PF12891">
    <property type="entry name" value="Glyco_hydro_44"/>
    <property type="match status" value="1"/>
</dbReference>
<reference evidence="3 4" key="1">
    <citation type="submission" date="2017-03" db="EMBL/GenBank/DDBJ databases">
        <authorList>
            <person name="Afonso C.L."/>
            <person name="Miller P.J."/>
            <person name="Scott M.A."/>
            <person name="Spackman E."/>
            <person name="Goraichik I."/>
            <person name="Dimitrov K.M."/>
            <person name="Suarez D.L."/>
            <person name="Swayne D.E."/>
        </authorList>
    </citation>
    <scope>NUCLEOTIDE SEQUENCE [LARGE SCALE GENOMIC DNA]</scope>
    <source>
        <strain evidence="3">PRJEB14757</strain>
    </source>
</reference>
<accession>A0A1W1HIU6</accession>
<dbReference type="InterPro" id="IPR024745">
    <property type="entry name" value="GH44_cat"/>
</dbReference>
<keyword evidence="1" id="KW-0812">Transmembrane</keyword>
<dbReference type="Proteomes" id="UP000191931">
    <property type="component" value="Unassembled WGS sequence"/>
</dbReference>
<protein>
    <recommendedName>
        <fullName evidence="2">Glycoside hydrolase family 44 catalytic domain-containing protein</fullName>
    </recommendedName>
</protein>
<feature type="transmembrane region" description="Helical" evidence="1">
    <location>
        <begin position="1153"/>
        <end position="1171"/>
    </location>
</feature>